<dbReference type="Proteomes" id="UP001164929">
    <property type="component" value="Chromosome 8"/>
</dbReference>
<dbReference type="EMBL" id="JAQIZT010000008">
    <property type="protein sequence ID" value="KAJ6987645.1"/>
    <property type="molecule type" value="Genomic_DNA"/>
</dbReference>
<dbReference type="PANTHER" id="PTHR46872">
    <property type="entry name" value="DNA BINDING PROTEIN"/>
    <property type="match status" value="1"/>
</dbReference>
<dbReference type="Pfam" id="PF00249">
    <property type="entry name" value="Myb_DNA-binding"/>
    <property type="match status" value="1"/>
</dbReference>
<dbReference type="InterPro" id="IPR009057">
    <property type="entry name" value="Homeodomain-like_sf"/>
</dbReference>
<proteinExistence type="predicted"/>
<evidence type="ECO:0000256" key="1">
    <source>
        <dbReference type="SAM" id="MobiDB-lite"/>
    </source>
</evidence>
<dbReference type="PANTHER" id="PTHR46872:SF5">
    <property type="entry name" value="MYB-LIKE DOMAIN-CONTAINING PROTEIN"/>
    <property type="match status" value="1"/>
</dbReference>
<dbReference type="InterPro" id="IPR001005">
    <property type="entry name" value="SANT/Myb"/>
</dbReference>
<dbReference type="SUPFAM" id="SSF46689">
    <property type="entry name" value="Homeodomain-like"/>
    <property type="match status" value="1"/>
</dbReference>
<dbReference type="CDD" id="cd00167">
    <property type="entry name" value="SANT"/>
    <property type="match status" value="1"/>
</dbReference>
<organism evidence="3 4">
    <name type="scientific">Populus alba x Populus x berolinensis</name>
    <dbReference type="NCBI Taxonomy" id="444605"/>
    <lineage>
        <taxon>Eukaryota</taxon>
        <taxon>Viridiplantae</taxon>
        <taxon>Streptophyta</taxon>
        <taxon>Embryophyta</taxon>
        <taxon>Tracheophyta</taxon>
        <taxon>Spermatophyta</taxon>
        <taxon>Magnoliopsida</taxon>
        <taxon>eudicotyledons</taxon>
        <taxon>Gunneridae</taxon>
        <taxon>Pentapetalae</taxon>
        <taxon>rosids</taxon>
        <taxon>fabids</taxon>
        <taxon>Malpighiales</taxon>
        <taxon>Salicaceae</taxon>
        <taxon>Saliceae</taxon>
        <taxon>Populus</taxon>
    </lineage>
</organism>
<feature type="compositionally biased region" description="Acidic residues" evidence="1">
    <location>
        <begin position="393"/>
        <end position="407"/>
    </location>
</feature>
<dbReference type="Gene3D" id="1.10.10.60">
    <property type="entry name" value="Homeodomain-like"/>
    <property type="match status" value="1"/>
</dbReference>
<feature type="domain" description="Myb-like" evidence="2">
    <location>
        <begin position="276"/>
        <end position="324"/>
    </location>
</feature>
<reference evidence="3" key="1">
    <citation type="journal article" date="2023" name="Mol. Ecol. Resour.">
        <title>Chromosome-level genome assembly of a triploid poplar Populus alba 'Berolinensis'.</title>
        <authorList>
            <person name="Chen S."/>
            <person name="Yu Y."/>
            <person name="Wang X."/>
            <person name="Wang S."/>
            <person name="Zhang T."/>
            <person name="Zhou Y."/>
            <person name="He R."/>
            <person name="Meng N."/>
            <person name="Wang Y."/>
            <person name="Liu W."/>
            <person name="Liu Z."/>
            <person name="Liu J."/>
            <person name="Guo Q."/>
            <person name="Huang H."/>
            <person name="Sederoff R.R."/>
            <person name="Wang G."/>
            <person name="Qu G."/>
            <person name="Chen S."/>
        </authorList>
    </citation>
    <scope>NUCLEOTIDE SEQUENCE</scope>
    <source>
        <strain evidence="3">SC-2020</strain>
    </source>
</reference>
<sequence>MGFKRPFDDEEFQDFPFKQARQVECCNKLTQLSETGAHCNVPKKPDVAGRNCGLEPHFLFVYNYGYGSNFFKTQWHETFENDFIEVSNFAKDSDSSAPLSLVTSSSSDEDFGSWPAAYSSLSSEYFEVEFPQKTSKPLADVYSSYLDEFPRKQVPLGPNHQASIPLWDRHMKKDKLADSFNTNGSSLSESDHHIYNDNEEKLVGTCIIPMPDTKPCLSTRYEAACGRIDCGCLDEGSVRCVRQHILEAREELLKSTGHENFVNLGFYDMGEEVSCKWTKEEERVFHEVVYSRPGSLGQNFWKHLAQVFPDRTTKEIVSYYFNVFMLRKRAAQNRSNLLDIDSDDDELPRINRGSYIQVLEEDADSDLESPVDQYDHAALGGDIFEDDINDDSDILEDDINEDSDDDAGGASDEVGDGSGDTTGEDSGIDYASETLDMNSIDPAIKHMDDNAGQDGVDFIVQDDSCMSFEFQSDKVDSCGPVDTRAALHVNRSDYSKCLPSKVDGCGDDEDQVYLLDLCDAKDWDARYFSPIRGVDLLPTSNIIEEIFGQGTCDNQTRDTNGIS</sequence>
<keyword evidence="4" id="KW-1185">Reference proteome</keyword>
<gene>
    <name evidence="3" type="ORF">NC653_020789</name>
</gene>
<name>A0AAD6MN62_9ROSI</name>
<feature type="region of interest" description="Disordered" evidence="1">
    <location>
        <begin position="393"/>
        <end position="429"/>
    </location>
</feature>
<evidence type="ECO:0000259" key="2">
    <source>
        <dbReference type="PROSITE" id="PS50090"/>
    </source>
</evidence>
<protein>
    <recommendedName>
        <fullName evidence="2">Myb-like domain-containing protein</fullName>
    </recommendedName>
</protein>
<accession>A0AAD6MN62</accession>
<dbReference type="AlphaFoldDB" id="A0AAD6MN62"/>
<comment type="caution">
    <text evidence="3">The sequence shown here is derived from an EMBL/GenBank/DDBJ whole genome shotgun (WGS) entry which is preliminary data.</text>
</comment>
<evidence type="ECO:0000313" key="3">
    <source>
        <dbReference type="EMBL" id="KAJ6987645.1"/>
    </source>
</evidence>
<evidence type="ECO:0000313" key="4">
    <source>
        <dbReference type="Proteomes" id="UP001164929"/>
    </source>
</evidence>
<dbReference type="PROSITE" id="PS50090">
    <property type="entry name" value="MYB_LIKE"/>
    <property type="match status" value="1"/>
</dbReference>